<evidence type="ECO:0000313" key="2">
    <source>
        <dbReference type="EMBL" id="CAA9216072.1"/>
    </source>
</evidence>
<protein>
    <submittedName>
        <fullName evidence="2">Uncharacterized protein</fullName>
    </submittedName>
</protein>
<accession>A0A6J4H9P9</accession>
<dbReference type="AlphaFoldDB" id="A0A6J4H9P9"/>
<gene>
    <name evidence="2" type="ORF">AVDCRST_MAG77-206</name>
</gene>
<sequence length="54" mass="5839">MASDRRVRHARDLAVGDDHIRLDRPRQPSQLGAEDNADARRGSVAVADGNDGCV</sequence>
<organism evidence="2">
    <name type="scientific">uncultured Chloroflexota bacterium</name>
    <dbReference type="NCBI Taxonomy" id="166587"/>
    <lineage>
        <taxon>Bacteria</taxon>
        <taxon>Bacillati</taxon>
        <taxon>Chloroflexota</taxon>
        <taxon>environmental samples</taxon>
    </lineage>
</organism>
<evidence type="ECO:0000256" key="1">
    <source>
        <dbReference type="SAM" id="MobiDB-lite"/>
    </source>
</evidence>
<proteinExistence type="predicted"/>
<dbReference type="EMBL" id="CADCTC010000015">
    <property type="protein sequence ID" value="CAA9216072.1"/>
    <property type="molecule type" value="Genomic_DNA"/>
</dbReference>
<name>A0A6J4H9P9_9CHLR</name>
<feature type="region of interest" description="Disordered" evidence="1">
    <location>
        <begin position="18"/>
        <end position="54"/>
    </location>
</feature>
<reference evidence="2" key="1">
    <citation type="submission" date="2020-02" db="EMBL/GenBank/DDBJ databases">
        <authorList>
            <person name="Meier V. D."/>
        </authorList>
    </citation>
    <scope>NUCLEOTIDE SEQUENCE</scope>
    <source>
        <strain evidence="2">AVDCRST_MAG77</strain>
    </source>
</reference>